<dbReference type="PANTHER" id="PTHR43685:SF2">
    <property type="entry name" value="GLYCOSYLTRANSFERASE 2-LIKE DOMAIN-CONTAINING PROTEIN"/>
    <property type="match status" value="1"/>
</dbReference>
<feature type="compositionally biased region" description="Low complexity" evidence="1">
    <location>
        <begin position="10"/>
        <end position="22"/>
    </location>
</feature>
<gene>
    <name evidence="3" type="ORF">CKO31_14255</name>
</gene>
<organism evidence="3 4">
    <name type="scientific">Thiohalocapsa halophila</name>
    <dbReference type="NCBI Taxonomy" id="69359"/>
    <lineage>
        <taxon>Bacteria</taxon>
        <taxon>Pseudomonadati</taxon>
        <taxon>Pseudomonadota</taxon>
        <taxon>Gammaproteobacteria</taxon>
        <taxon>Chromatiales</taxon>
        <taxon>Chromatiaceae</taxon>
        <taxon>Thiohalocapsa</taxon>
    </lineage>
</organism>
<name>A0ABS1CIY9_9GAMM</name>
<dbReference type="EMBL" id="NRRV01000034">
    <property type="protein sequence ID" value="MBK1631876.1"/>
    <property type="molecule type" value="Genomic_DNA"/>
</dbReference>
<dbReference type="Proteomes" id="UP000748752">
    <property type="component" value="Unassembled WGS sequence"/>
</dbReference>
<evidence type="ECO:0000256" key="1">
    <source>
        <dbReference type="SAM" id="MobiDB-lite"/>
    </source>
</evidence>
<feature type="region of interest" description="Disordered" evidence="1">
    <location>
        <begin position="1"/>
        <end position="22"/>
    </location>
</feature>
<dbReference type="RefSeq" id="WP_242475386.1">
    <property type="nucleotide sequence ID" value="NZ_NRRV01000034.1"/>
</dbReference>
<dbReference type="InterPro" id="IPR050834">
    <property type="entry name" value="Glycosyltransf_2"/>
</dbReference>
<dbReference type="InterPro" id="IPR001173">
    <property type="entry name" value="Glyco_trans_2-like"/>
</dbReference>
<dbReference type="Gene3D" id="3.90.550.10">
    <property type="entry name" value="Spore Coat Polysaccharide Biosynthesis Protein SpsA, Chain A"/>
    <property type="match status" value="1"/>
</dbReference>
<proteinExistence type="predicted"/>
<accession>A0ABS1CIY9</accession>
<dbReference type="PANTHER" id="PTHR43685">
    <property type="entry name" value="GLYCOSYLTRANSFERASE"/>
    <property type="match status" value="1"/>
</dbReference>
<dbReference type="CDD" id="cd00761">
    <property type="entry name" value="Glyco_tranf_GTA_type"/>
    <property type="match status" value="1"/>
</dbReference>
<evidence type="ECO:0000313" key="3">
    <source>
        <dbReference type="EMBL" id="MBK1631876.1"/>
    </source>
</evidence>
<evidence type="ECO:0000313" key="4">
    <source>
        <dbReference type="Proteomes" id="UP000748752"/>
    </source>
</evidence>
<keyword evidence="4" id="KW-1185">Reference proteome</keyword>
<dbReference type="Pfam" id="PF00535">
    <property type="entry name" value="Glycos_transf_2"/>
    <property type="match status" value="1"/>
</dbReference>
<sequence>MASLGLQQHDSPATLTDPPLTTPTVSVVLPTYNRADTIGAAIRSVLCQSFAALELIVVDDGSTDNTSEVVDALDDPHSRYHVQANRGASAARNAGIAEVA</sequence>
<dbReference type="InterPro" id="IPR029044">
    <property type="entry name" value="Nucleotide-diphossugar_trans"/>
</dbReference>
<feature type="domain" description="Glycosyltransferase 2-like" evidence="2">
    <location>
        <begin position="26"/>
        <end position="98"/>
    </location>
</feature>
<dbReference type="SUPFAM" id="SSF53448">
    <property type="entry name" value="Nucleotide-diphospho-sugar transferases"/>
    <property type="match status" value="1"/>
</dbReference>
<protein>
    <recommendedName>
        <fullName evidence="2">Glycosyltransferase 2-like domain-containing protein</fullName>
    </recommendedName>
</protein>
<evidence type="ECO:0000259" key="2">
    <source>
        <dbReference type="Pfam" id="PF00535"/>
    </source>
</evidence>
<reference evidence="3 4" key="1">
    <citation type="journal article" date="2020" name="Microorganisms">
        <title>Osmotic Adaptation and Compatible Solute Biosynthesis of Phototrophic Bacteria as Revealed from Genome Analyses.</title>
        <authorList>
            <person name="Imhoff J.F."/>
            <person name="Rahn T."/>
            <person name="Kunzel S."/>
            <person name="Keller A."/>
            <person name="Neulinger S.C."/>
        </authorList>
    </citation>
    <scope>NUCLEOTIDE SEQUENCE [LARGE SCALE GENOMIC DNA]</scope>
    <source>
        <strain evidence="3 4">DSM 6210</strain>
    </source>
</reference>
<comment type="caution">
    <text evidence="3">The sequence shown here is derived from an EMBL/GenBank/DDBJ whole genome shotgun (WGS) entry which is preliminary data.</text>
</comment>